<evidence type="ECO:0000313" key="2">
    <source>
        <dbReference type="EMBL" id="QKX61830.1"/>
    </source>
</evidence>
<feature type="compositionally biased region" description="Basic residues" evidence="1">
    <location>
        <begin position="363"/>
        <end position="381"/>
    </location>
</feature>
<feature type="region of interest" description="Disordered" evidence="1">
    <location>
        <begin position="216"/>
        <end position="248"/>
    </location>
</feature>
<gene>
    <name evidence="2" type="ORF">TRUGW13939_08986</name>
</gene>
<feature type="compositionally biased region" description="Acidic residues" evidence="1">
    <location>
        <begin position="312"/>
        <end position="323"/>
    </location>
</feature>
<dbReference type="KEGG" id="trg:TRUGW13939_08986"/>
<feature type="region of interest" description="Disordered" evidence="1">
    <location>
        <begin position="275"/>
        <end position="388"/>
    </location>
</feature>
<dbReference type="RefSeq" id="XP_035348004.1">
    <property type="nucleotide sequence ID" value="XM_035492111.1"/>
</dbReference>
<keyword evidence="3" id="KW-1185">Reference proteome</keyword>
<evidence type="ECO:0000313" key="3">
    <source>
        <dbReference type="Proteomes" id="UP000509510"/>
    </source>
</evidence>
<dbReference type="PANTHER" id="PTHR37538">
    <property type="entry name" value="BTB DOMAIN-CONTAINING PROTEIN"/>
    <property type="match status" value="1"/>
</dbReference>
<accession>A0A7H8R631</accession>
<evidence type="ECO:0000256" key="1">
    <source>
        <dbReference type="SAM" id="MobiDB-lite"/>
    </source>
</evidence>
<dbReference type="OrthoDB" id="3594103at2759"/>
<dbReference type="PANTHER" id="PTHR37538:SF1">
    <property type="entry name" value="BTB DOMAIN-CONTAINING PROTEIN"/>
    <property type="match status" value="1"/>
</dbReference>
<organism evidence="2 3">
    <name type="scientific">Talaromyces rugulosus</name>
    <name type="common">Penicillium rugulosum</name>
    <dbReference type="NCBI Taxonomy" id="121627"/>
    <lineage>
        <taxon>Eukaryota</taxon>
        <taxon>Fungi</taxon>
        <taxon>Dikarya</taxon>
        <taxon>Ascomycota</taxon>
        <taxon>Pezizomycotina</taxon>
        <taxon>Eurotiomycetes</taxon>
        <taxon>Eurotiomycetidae</taxon>
        <taxon>Eurotiales</taxon>
        <taxon>Trichocomaceae</taxon>
        <taxon>Talaromyces</taxon>
        <taxon>Talaromyces sect. Islandici</taxon>
    </lineage>
</organism>
<name>A0A7H8R631_TALRU</name>
<sequence>MEWDSVVYSRWHRPKPSPYLSRFIKVCFGNSQDRYMVPEDLIRPHRQLSRRLSYISTSDALDLQEADSQVGHTFIHYLYSGTYESLDYNGLNTMYTRGKDFEHGILVYSAAIEYDIAELAQLAKDEVSQAAADLELSSVIRHARKVFDSLPRGNKWIFELLASLMEERLEKDAHTFLKENFFEGFGKHGTFDPHLCRFIVEIYEKRISDLAEKIEGNSEHDQEESIHENGVSAEASDEEPDLDAGDDAPAIEDLEASDAEPNPGAGDEVLETEDLEAEQPTEPASPIEFDVTDSPPAEEYKPSADLEIPEPQSEDQIQEENAADPETPTFATENPGILEQNPDLVENTKEDVWEWPSSLAVSKKSKKTKKDKKEKKDRKKSSKVDSSP</sequence>
<feature type="compositionally biased region" description="Basic and acidic residues" evidence="1">
    <location>
        <begin position="216"/>
        <end position="227"/>
    </location>
</feature>
<dbReference type="EMBL" id="CP055902">
    <property type="protein sequence ID" value="QKX61830.1"/>
    <property type="molecule type" value="Genomic_DNA"/>
</dbReference>
<dbReference type="Proteomes" id="UP000509510">
    <property type="component" value="Chromosome V"/>
</dbReference>
<dbReference type="AlphaFoldDB" id="A0A7H8R631"/>
<reference evidence="3" key="1">
    <citation type="submission" date="2020-06" db="EMBL/GenBank/DDBJ databases">
        <title>A chromosome-scale genome assembly of Talaromyces rugulosus W13939.</title>
        <authorList>
            <person name="Wang B."/>
            <person name="Guo L."/>
            <person name="Ye K."/>
            <person name="Wang L."/>
        </authorList>
    </citation>
    <scope>NUCLEOTIDE SEQUENCE [LARGE SCALE GENOMIC DNA]</scope>
    <source>
        <strain evidence="3">W13939</strain>
    </source>
</reference>
<proteinExistence type="predicted"/>
<evidence type="ECO:0008006" key="4">
    <source>
        <dbReference type="Google" id="ProtNLM"/>
    </source>
</evidence>
<dbReference type="GeneID" id="55996470"/>
<dbReference type="Gene3D" id="3.30.710.10">
    <property type="entry name" value="Potassium Channel Kv1.1, Chain A"/>
    <property type="match status" value="1"/>
</dbReference>
<protein>
    <recommendedName>
        <fullName evidence="4">BTB domain-containing protein</fullName>
    </recommendedName>
</protein>
<dbReference type="InterPro" id="IPR011333">
    <property type="entry name" value="SKP1/BTB/POZ_sf"/>
</dbReference>
<feature type="compositionally biased region" description="Acidic residues" evidence="1">
    <location>
        <begin position="235"/>
        <end position="248"/>
    </location>
</feature>